<evidence type="ECO:0000313" key="1">
    <source>
        <dbReference type="EMBL" id="KAF8822998.1"/>
    </source>
</evidence>
<dbReference type="GO" id="GO:0008168">
    <property type="term" value="F:methyltransferase activity"/>
    <property type="evidence" value="ECO:0007669"/>
    <property type="project" value="UniProtKB-KW"/>
</dbReference>
<proteinExistence type="predicted"/>
<dbReference type="EMBL" id="JADAQX010000008">
    <property type="protein sequence ID" value="KAF8822998.1"/>
    <property type="molecule type" value="Genomic_DNA"/>
</dbReference>
<evidence type="ECO:0000313" key="2">
    <source>
        <dbReference type="Proteomes" id="UP000823046"/>
    </source>
</evidence>
<name>A0ABQ7JG46_9APIC</name>
<sequence>MRVLYHRNILQILIDATSPHSTRYWRDSSLLSSPRIAETALAASINRIMSSFPEFLKTSSSREDFLYFWDPFCTDGCLLLEALTFFFGIPPGSPRLPYPFYNFPLHSPSLFASVLDSLDITPYDMAKKVSFIGTTHRNEDTEMCKMAWNTFLERRPLKHISDATLLSQLFAALHFHQSSPEDVWVEENSSFSL</sequence>
<gene>
    <name evidence="1" type="ORF">IE077_001473</name>
</gene>
<accession>A0ABQ7JG46</accession>
<keyword evidence="1" id="KW-0489">Methyltransferase</keyword>
<dbReference type="GO" id="GO:0032259">
    <property type="term" value="P:methylation"/>
    <property type="evidence" value="ECO:0007669"/>
    <property type="project" value="UniProtKB-KW"/>
</dbReference>
<protein>
    <submittedName>
        <fullName evidence="1">Rna methylase family UPF0020 protein</fullName>
    </submittedName>
</protein>
<keyword evidence="1" id="KW-0808">Transferase</keyword>
<organism evidence="1 2">
    <name type="scientific">Cardiosporidium cionae</name>
    <dbReference type="NCBI Taxonomy" id="476202"/>
    <lineage>
        <taxon>Eukaryota</taxon>
        <taxon>Sar</taxon>
        <taxon>Alveolata</taxon>
        <taxon>Apicomplexa</taxon>
        <taxon>Aconoidasida</taxon>
        <taxon>Nephromycida</taxon>
        <taxon>Cardiosporidium</taxon>
    </lineage>
</organism>
<comment type="caution">
    <text evidence="1">The sequence shown here is derived from an EMBL/GenBank/DDBJ whole genome shotgun (WGS) entry which is preliminary data.</text>
</comment>
<keyword evidence="2" id="KW-1185">Reference proteome</keyword>
<reference evidence="1 2" key="1">
    <citation type="journal article" date="2020" name="bioRxiv">
        <title>Metabolic contributions of an alphaproteobacterial endosymbiont in the apicomplexan Cardiosporidium cionae.</title>
        <authorList>
            <person name="Hunter E.S."/>
            <person name="Paight C.J."/>
            <person name="Lane C.E."/>
        </authorList>
    </citation>
    <scope>NUCLEOTIDE SEQUENCE [LARGE SCALE GENOMIC DNA]</scope>
    <source>
        <strain evidence="1">ESH_2018</strain>
    </source>
</reference>
<dbReference type="Proteomes" id="UP000823046">
    <property type="component" value="Unassembled WGS sequence"/>
</dbReference>